<accession>A0ABY8FQS1</accession>
<dbReference type="PANTHER" id="PTHR44688:SF16">
    <property type="entry name" value="DNA-BINDING TRANSCRIPTIONAL ACTIVATOR DEVR_DOSR"/>
    <property type="match status" value="1"/>
</dbReference>
<protein>
    <submittedName>
        <fullName evidence="5">LuxR C-terminal-related transcriptional regulator</fullName>
    </submittedName>
</protein>
<dbReference type="SMART" id="SM00421">
    <property type="entry name" value="HTH_LUXR"/>
    <property type="match status" value="1"/>
</dbReference>
<evidence type="ECO:0000259" key="4">
    <source>
        <dbReference type="PROSITE" id="PS50043"/>
    </source>
</evidence>
<evidence type="ECO:0000256" key="3">
    <source>
        <dbReference type="ARBA" id="ARBA00023163"/>
    </source>
</evidence>
<dbReference type="PRINTS" id="PR00038">
    <property type="entry name" value="HTHLUXR"/>
</dbReference>
<evidence type="ECO:0000256" key="1">
    <source>
        <dbReference type="ARBA" id="ARBA00023015"/>
    </source>
</evidence>
<dbReference type="EMBL" id="CP121106">
    <property type="protein sequence ID" value="WFL76460.1"/>
    <property type="molecule type" value="Genomic_DNA"/>
</dbReference>
<organism evidence="5 6">
    <name type="scientific">Altererythrobacter arenosus</name>
    <dbReference type="NCBI Taxonomy" id="3032592"/>
    <lineage>
        <taxon>Bacteria</taxon>
        <taxon>Pseudomonadati</taxon>
        <taxon>Pseudomonadota</taxon>
        <taxon>Alphaproteobacteria</taxon>
        <taxon>Sphingomonadales</taxon>
        <taxon>Erythrobacteraceae</taxon>
        <taxon>Altererythrobacter</taxon>
    </lineage>
</organism>
<dbReference type="InterPro" id="IPR036388">
    <property type="entry name" value="WH-like_DNA-bd_sf"/>
</dbReference>
<dbReference type="Proteomes" id="UP001215827">
    <property type="component" value="Chromosome"/>
</dbReference>
<reference evidence="5 6" key="1">
    <citation type="submission" date="2023-03" db="EMBL/GenBank/DDBJ databases">
        <title>Altererythrobacter sp. CAU 1644 isolated from sand.</title>
        <authorList>
            <person name="Kim W."/>
        </authorList>
    </citation>
    <scope>NUCLEOTIDE SEQUENCE [LARGE SCALE GENOMIC DNA]</scope>
    <source>
        <strain evidence="5 6">CAU 1644</strain>
    </source>
</reference>
<evidence type="ECO:0000256" key="2">
    <source>
        <dbReference type="ARBA" id="ARBA00023125"/>
    </source>
</evidence>
<keyword evidence="3" id="KW-0804">Transcription</keyword>
<dbReference type="InterPro" id="IPR000792">
    <property type="entry name" value="Tscrpt_reg_LuxR_C"/>
</dbReference>
<dbReference type="InterPro" id="IPR011006">
    <property type="entry name" value="CheY-like_superfamily"/>
</dbReference>
<dbReference type="SUPFAM" id="SSF46894">
    <property type="entry name" value="C-terminal effector domain of the bipartite response regulators"/>
    <property type="match status" value="1"/>
</dbReference>
<dbReference type="RefSeq" id="WP_278015226.1">
    <property type="nucleotide sequence ID" value="NZ_CP121106.1"/>
</dbReference>
<keyword evidence="1" id="KW-0805">Transcription regulation</keyword>
<dbReference type="InterPro" id="IPR016032">
    <property type="entry name" value="Sig_transdc_resp-reg_C-effctor"/>
</dbReference>
<proteinExistence type="predicted"/>
<dbReference type="Gene3D" id="3.40.50.2300">
    <property type="match status" value="1"/>
</dbReference>
<keyword evidence="2" id="KW-0238">DNA-binding</keyword>
<dbReference type="CDD" id="cd06170">
    <property type="entry name" value="LuxR_C_like"/>
    <property type="match status" value="1"/>
</dbReference>
<dbReference type="PROSITE" id="PS50043">
    <property type="entry name" value="HTH_LUXR_2"/>
    <property type="match status" value="1"/>
</dbReference>
<evidence type="ECO:0000313" key="6">
    <source>
        <dbReference type="Proteomes" id="UP001215827"/>
    </source>
</evidence>
<keyword evidence="6" id="KW-1185">Reference proteome</keyword>
<evidence type="ECO:0000313" key="5">
    <source>
        <dbReference type="EMBL" id="WFL76460.1"/>
    </source>
</evidence>
<dbReference type="Gene3D" id="1.10.10.10">
    <property type="entry name" value="Winged helix-like DNA-binding domain superfamily/Winged helix DNA-binding domain"/>
    <property type="match status" value="1"/>
</dbReference>
<dbReference type="PANTHER" id="PTHR44688">
    <property type="entry name" value="DNA-BINDING TRANSCRIPTIONAL ACTIVATOR DEVR_DOSR"/>
    <property type="match status" value="1"/>
</dbReference>
<feature type="domain" description="HTH luxR-type" evidence="4">
    <location>
        <begin position="134"/>
        <end position="199"/>
    </location>
</feature>
<sequence>MTRKATLHFIDSSSRTRAELARAGFDLGHHAEVYGDIGELSVHPPRVGIIVARDAVEEGGVAMTLERLGRLGIWLPLIAFDAQPRPGRIVEAIKSGALDYLSLPLDPEKFARCLARIEGEAEVFGEARKRMIEARNRISNLSRREREVLDWLAEGSSNKVIARELEISPRTVEIHRANMMSKLGARHAAEAVRLKLEAQMEPRMEIRAV</sequence>
<dbReference type="PROSITE" id="PS00622">
    <property type="entry name" value="HTH_LUXR_1"/>
    <property type="match status" value="1"/>
</dbReference>
<dbReference type="SUPFAM" id="SSF52172">
    <property type="entry name" value="CheY-like"/>
    <property type="match status" value="1"/>
</dbReference>
<gene>
    <name evidence="5" type="ORF">P7228_10670</name>
</gene>
<dbReference type="Pfam" id="PF00196">
    <property type="entry name" value="GerE"/>
    <property type="match status" value="1"/>
</dbReference>
<name>A0ABY8FQS1_9SPHN</name>